<dbReference type="PANTHER" id="PTHR43877">
    <property type="entry name" value="AMINOALKYLPHOSPHONATE N-ACETYLTRANSFERASE-RELATED-RELATED"/>
    <property type="match status" value="1"/>
</dbReference>
<dbReference type="InterPro" id="IPR000182">
    <property type="entry name" value="GNAT_dom"/>
</dbReference>
<protein>
    <submittedName>
        <fullName evidence="5">GNAT superfamily N-acetyltransferase</fullName>
    </submittedName>
</protein>
<name>A0A7W6W8D6_9PROT</name>
<evidence type="ECO:0000313" key="6">
    <source>
        <dbReference type="Proteomes" id="UP000554286"/>
    </source>
</evidence>
<evidence type="ECO:0000256" key="2">
    <source>
        <dbReference type="ARBA" id="ARBA00023315"/>
    </source>
</evidence>
<keyword evidence="2" id="KW-0012">Acyltransferase</keyword>
<keyword evidence="1 5" id="KW-0808">Transferase</keyword>
<gene>
    <name evidence="5" type="ORF">GGD89_000315</name>
</gene>
<dbReference type="CDD" id="cd04301">
    <property type="entry name" value="NAT_SF"/>
    <property type="match status" value="1"/>
</dbReference>
<accession>A0A7W6W8D6</accession>
<dbReference type="AlphaFoldDB" id="A0A7W6W8D6"/>
<dbReference type="InterPro" id="IPR050832">
    <property type="entry name" value="Bact_Acetyltransf"/>
</dbReference>
<dbReference type="SUPFAM" id="SSF55729">
    <property type="entry name" value="Acyl-CoA N-acyltransferases (Nat)"/>
    <property type="match status" value="1"/>
</dbReference>
<dbReference type="EMBL" id="JACIGK010000002">
    <property type="protein sequence ID" value="MBB4264708.1"/>
    <property type="molecule type" value="Genomic_DNA"/>
</dbReference>
<sequence>MPLSLATPHPLPPRTRQPVTVRSEGATGRGAAFWTVTREGIHLRPMTARDAGAVRDFLQAQYDAFNAVDNTALGHATFRAFIAVAALRARLDAGQVIHLAERRGQVLGVCEIQSDGYLTLMYVRGDFQGRGLGRRLLQTALTRLIATRGALGCIRVRAMPYARRFYEQMGFRHLGEVLREDRGIRYYPFVLDLEPAAAPAPDHEAESRGPTAGPDHGRESPRNAEQAPSTR</sequence>
<dbReference type="PROSITE" id="PS51186">
    <property type="entry name" value="GNAT"/>
    <property type="match status" value="1"/>
</dbReference>
<dbReference type="Pfam" id="PF13673">
    <property type="entry name" value="Acetyltransf_10"/>
    <property type="match status" value="1"/>
</dbReference>
<dbReference type="GO" id="GO:0016747">
    <property type="term" value="F:acyltransferase activity, transferring groups other than amino-acyl groups"/>
    <property type="evidence" value="ECO:0007669"/>
    <property type="project" value="InterPro"/>
</dbReference>
<evidence type="ECO:0000256" key="3">
    <source>
        <dbReference type="SAM" id="MobiDB-lite"/>
    </source>
</evidence>
<dbReference type="Gene3D" id="3.40.630.30">
    <property type="match status" value="1"/>
</dbReference>
<organism evidence="5 6">
    <name type="scientific">Roseospira visakhapatnamensis</name>
    <dbReference type="NCBI Taxonomy" id="390880"/>
    <lineage>
        <taxon>Bacteria</taxon>
        <taxon>Pseudomonadati</taxon>
        <taxon>Pseudomonadota</taxon>
        <taxon>Alphaproteobacteria</taxon>
        <taxon>Rhodospirillales</taxon>
        <taxon>Rhodospirillaceae</taxon>
        <taxon>Roseospira</taxon>
    </lineage>
</organism>
<feature type="region of interest" description="Disordered" evidence="3">
    <location>
        <begin position="198"/>
        <end position="231"/>
    </location>
</feature>
<dbReference type="InterPro" id="IPR016181">
    <property type="entry name" value="Acyl_CoA_acyltransferase"/>
</dbReference>
<dbReference type="PANTHER" id="PTHR43877:SF1">
    <property type="entry name" value="ACETYLTRANSFERASE"/>
    <property type="match status" value="1"/>
</dbReference>
<feature type="region of interest" description="Disordered" evidence="3">
    <location>
        <begin position="1"/>
        <end position="23"/>
    </location>
</feature>
<evidence type="ECO:0000259" key="4">
    <source>
        <dbReference type="PROSITE" id="PS51186"/>
    </source>
</evidence>
<evidence type="ECO:0000313" key="5">
    <source>
        <dbReference type="EMBL" id="MBB4264708.1"/>
    </source>
</evidence>
<evidence type="ECO:0000256" key="1">
    <source>
        <dbReference type="ARBA" id="ARBA00022679"/>
    </source>
</evidence>
<dbReference type="RefSeq" id="WP_184042349.1">
    <property type="nucleotide sequence ID" value="NZ_JACIGK010000002.1"/>
</dbReference>
<proteinExistence type="predicted"/>
<keyword evidence="6" id="KW-1185">Reference proteome</keyword>
<reference evidence="5 6" key="1">
    <citation type="submission" date="2020-08" db="EMBL/GenBank/DDBJ databases">
        <title>Genome sequencing of Purple Non-Sulfur Bacteria from various extreme environments.</title>
        <authorList>
            <person name="Mayer M."/>
        </authorList>
    </citation>
    <scope>NUCLEOTIDE SEQUENCE [LARGE SCALE GENOMIC DNA]</scope>
    <source>
        <strain evidence="5 6">JA131</strain>
    </source>
</reference>
<dbReference type="Proteomes" id="UP000554286">
    <property type="component" value="Unassembled WGS sequence"/>
</dbReference>
<comment type="caution">
    <text evidence="5">The sequence shown here is derived from an EMBL/GenBank/DDBJ whole genome shotgun (WGS) entry which is preliminary data.</text>
</comment>
<feature type="domain" description="N-acetyltransferase" evidence="4">
    <location>
        <begin position="41"/>
        <end position="194"/>
    </location>
</feature>